<dbReference type="AlphaFoldDB" id="A0A4V3G4M3"/>
<dbReference type="Proteomes" id="UP000294697">
    <property type="component" value="Unassembled WGS sequence"/>
</dbReference>
<keyword evidence="7" id="KW-0472">Membrane</keyword>
<dbReference type="PANTHER" id="PTHR43297">
    <property type="entry name" value="OLIGOPEPTIDE TRANSPORT ATP-BINDING PROTEIN APPD"/>
    <property type="match status" value="1"/>
</dbReference>
<dbReference type="OrthoDB" id="9806285at2"/>
<dbReference type="Gene3D" id="3.40.50.300">
    <property type="entry name" value="P-loop containing nucleotide triphosphate hydrolases"/>
    <property type="match status" value="1"/>
</dbReference>
<evidence type="ECO:0000313" key="9">
    <source>
        <dbReference type="EMBL" id="TDW01041.1"/>
    </source>
</evidence>
<evidence type="ECO:0000256" key="4">
    <source>
        <dbReference type="ARBA" id="ARBA00022475"/>
    </source>
</evidence>
<dbReference type="PROSITE" id="PS50893">
    <property type="entry name" value="ABC_TRANSPORTER_2"/>
    <property type="match status" value="1"/>
</dbReference>
<gene>
    <name evidence="9" type="ORF">C8C77_12335</name>
</gene>
<proteinExistence type="inferred from homology"/>
<dbReference type="GO" id="GO:0015833">
    <property type="term" value="P:peptide transport"/>
    <property type="evidence" value="ECO:0007669"/>
    <property type="project" value="InterPro"/>
</dbReference>
<dbReference type="Pfam" id="PF00005">
    <property type="entry name" value="ABC_tran"/>
    <property type="match status" value="1"/>
</dbReference>
<dbReference type="SUPFAM" id="SSF52540">
    <property type="entry name" value="P-loop containing nucleoside triphosphate hydrolases"/>
    <property type="match status" value="1"/>
</dbReference>
<dbReference type="GO" id="GO:0005524">
    <property type="term" value="F:ATP binding"/>
    <property type="evidence" value="ECO:0007669"/>
    <property type="project" value="UniProtKB-KW"/>
</dbReference>
<comment type="similarity">
    <text evidence="2">Belongs to the ABC transporter superfamily.</text>
</comment>
<dbReference type="InterPro" id="IPR013563">
    <property type="entry name" value="Oligopep_ABC_C"/>
</dbReference>
<evidence type="ECO:0000256" key="2">
    <source>
        <dbReference type="ARBA" id="ARBA00005417"/>
    </source>
</evidence>
<keyword evidence="4" id="KW-1003">Cell membrane</keyword>
<reference evidence="9 10" key="1">
    <citation type="submission" date="2019-03" db="EMBL/GenBank/DDBJ databases">
        <title>Subsurface microbial communities from deep shales in Ohio and West Virginia, USA.</title>
        <authorList>
            <person name="Wrighton K."/>
        </authorList>
    </citation>
    <scope>NUCLEOTIDE SEQUENCE [LARGE SCALE GENOMIC DNA]</scope>
    <source>
        <strain evidence="9 10">MSL9.2</strain>
    </source>
</reference>
<dbReference type="GO" id="GO:0005886">
    <property type="term" value="C:plasma membrane"/>
    <property type="evidence" value="ECO:0007669"/>
    <property type="project" value="UniProtKB-SubCell"/>
</dbReference>
<dbReference type="GO" id="GO:0016887">
    <property type="term" value="F:ATP hydrolysis activity"/>
    <property type="evidence" value="ECO:0007669"/>
    <property type="project" value="InterPro"/>
</dbReference>
<sequence>MPDKILKINNLAVEYKNKGSYLRVLEDINLELDSGEILALVGESGSGKSTLGKTILRLLPDSARIKKGSIFFKGKDICNLSEKDFNDQIRGQEMAMVIQNPQNALNPVFKIGTQILDVLYFKSKKQKSRKELKKEAVQILKKVGISDPEYRFNEYPHQFSGGMKQRVMLAMAFISNPSLLIADEPTTALDLTVEAQILNLLSNLVDEYKTSILYISHDLGVVAGLSDRIAVMYAGGIVEVAQTRELFDQPNHPYTEALLKCLPDYQQTEELQTIPGEVPDPGNYPEGCKFHPRCSYSFDRCRQEVPLLKEIEPNHFSACFLNDR</sequence>
<evidence type="ECO:0000256" key="5">
    <source>
        <dbReference type="ARBA" id="ARBA00022741"/>
    </source>
</evidence>
<feature type="domain" description="ABC transporter" evidence="8">
    <location>
        <begin position="6"/>
        <end position="259"/>
    </location>
</feature>
<dbReference type="InterPro" id="IPR050388">
    <property type="entry name" value="ABC_Ni/Peptide_Import"/>
</dbReference>
<name>A0A4V3G4M3_9FIRM</name>
<dbReference type="InterPro" id="IPR027417">
    <property type="entry name" value="P-loop_NTPase"/>
</dbReference>
<comment type="caution">
    <text evidence="9">The sequence shown here is derived from an EMBL/GenBank/DDBJ whole genome shotgun (WGS) entry which is preliminary data.</text>
</comment>
<evidence type="ECO:0000256" key="3">
    <source>
        <dbReference type="ARBA" id="ARBA00022448"/>
    </source>
</evidence>
<keyword evidence="5" id="KW-0547">Nucleotide-binding</keyword>
<evidence type="ECO:0000256" key="6">
    <source>
        <dbReference type="ARBA" id="ARBA00022840"/>
    </source>
</evidence>
<dbReference type="InterPro" id="IPR017871">
    <property type="entry name" value="ABC_transporter-like_CS"/>
</dbReference>
<dbReference type="RefSeq" id="WP_111572959.1">
    <property type="nucleotide sequence ID" value="NZ_QLME01000022.1"/>
</dbReference>
<accession>A0A4V3G4M3</accession>
<dbReference type="EMBL" id="SODA01000023">
    <property type="protein sequence ID" value="TDW01041.1"/>
    <property type="molecule type" value="Genomic_DNA"/>
</dbReference>
<evidence type="ECO:0000256" key="7">
    <source>
        <dbReference type="ARBA" id="ARBA00023136"/>
    </source>
</evidence>
<dbReference type="Pfam" id="PF08352">
    <property type="entry name" value="oligo_HPY"/>
    <property type="match status" value="1"/>
</dbReference>
<evidence type="ECO:0000259" key="8">
    <source>
        <dbReference type="PROSITE" id="PS50893"/>
    </source>
</evidence>
<dbReference type="PROSITE" id="PS00211">
    <property type="entry name" value="ABC_TRANSPORTER_1"/>
    <property type="match status" value="1"/>
</dbReference>
<dbReference type="NCBIfam" id="TIGR01727">
    <property type="entry name" value="oligo_HPY"/>
    <property type="match status" value="1"/>
</dbReference>
<organism evidence="9 10">
    <name type="scientific">Halanaerobium saccharolyticum</name>
    <dbReference type="NCBI Taxonomy" id="43595"/>
    <lineage>
        <taxon>Bacteria</taxon>
        <taxon>Bacillati</taxon>
        <taxon>Bacillota</taxon>
        <taxon>Clostridia</taxon>
        <taxon>Halanaerobiales</taxon>
        <taxon>Halanaerobiaceae</taxon>
        <taxon>Halanaerobium</taxon>
    </lineage>
</organism>
<dbReference type="SMART" id="SM00382">
    <property type="entry name" value="AAA"/>
    <property type="match status" value="1"/>
</dbReference>
<dbReference type="InterPro" id="IPR003593">
    <property type="entry name" value="AAA+_ATPase"/>
</dbReference>
<dbReference type="PANTHER" id="PTHR43297:SF2">
    <property type="entry name" value="DIPEPTIDE TRANSPORT ATP-BINDING PROTEIN DPPD"/>
    <property type="match status" value="1"/>
</dbReference>
<keyword evidence="6 9" id="KW-0067">ATP-binding</keyword>
<keyword evidence="3" id="KW-0813">Transport</keyword>
<evidence type="ECO:0000313" key="10">
    <source>
        <dbReference type="Proteomes" id="UP000294697"/>
    </source>
</evidence>
<evidence type="ECO:0000256" key="1">
    <source>
        <dbReference type="ARBA" id="ARBA00004202"/>
    </source>
</evidence>
<dbReference type="InterPro" id="IPR003439">
    <property type="entry name" value="ABC_transporter-like_ATP-bd"/>
</dbReference>
<dbReference type="CDD" id="cd03257">
    <property type="entry name" value="ABC_NikE_OppD_transporters"/>
    <property type="match status" value="1"/>
</dbReference>
<protein>
    <submittedName>
        <fullName evidence="9">Peptide/nickel transport system ATP-binding protein</fullName>
    </submittedName>
</protein>
<comment type="subcellular location">
    <subcellularLocation>
        <location evidence="1">Cell membrane</location>
        <topology evidence="1">Peripheral membrane protein</topology>
    </subcellularLocation>
</comment>
<dbReference type="FunFam" id="3.40.50.300:FF:000016">
    <property type="entry name" value="Oligopeptide ABC transporter ATP-binding component"/>
    <property type="match status" value="1"/>
</dbReference>